<keyword evidence="4" id="KW-0547">Nucleotide-binding</keyword>
<dbReference type="KEGG" id="moz:MoryE10_17490"/>
<evidence type="ECO:0000259" key="10">
    <source>
        <dbReference type="PROSITE" id="PS50893"/>
    </source>
</evidence>
<feature type="transmembrane region" description="Helical" evidence="9">
    <location>
        <begin position="50"/>
        <end position="72"/>
    </location>
</feature>
<evidence type="ECO:0000256" key="2">
    <source>
        <dbReference type="ARBA" id="ARBA00022448"/>
    </source>
</evidence>
<dbReference type="InterPro" id="IPR003439">
    <property type="entry name" value="ABC_transporter-like_ATP-bd"/>
</dbReference>
<dbReference type="PANTHER" id="PTHR43553">
    <property type="entry name" value="HEAVY METAL TRANSPORTER"/>
    <property type="match status" value="1"/>
</dbReference>
<dbReference type="CDD" id="cd03228">
    <property type="entry name" value="ABCC_MRP_Like"/>
    <property type="match status" value="1"/>
</dbReference>
<dbReference type="InterPro" id="IPR050095">
    <property type="entry name" value="ECF_ABC_transporter_ATP-bd"/>
</dbReference>
<accession>A0A8D5AH65</accession>
<dbReference type="AlphaFoldDB" id="A0A8D5AH65"/>
<dbReference type="PROSITE" id="PS50893">
    <property type="entry name" value="ABC_TRANSPORTER_2"/>
    <property type="match status" value="1"/>
</dbReference>
<evidence type="ECO:0000256" key="3">
    <source>
        <dbReference type="ARBA" id="ARBA00022692"/>
    </source>
</evidence>
<dbReference type="GO" id="GO:0015833">
    <property type="term" value="P:peptide transport"/>
    <property type="evidence" value="ECO:0007669"/>
    <property type="project" value="InterPro"/>
</dbReference>
<dbReference type="PANTHER" id="PTHR43553:SF11">
    <property type="entry name" value="ABC TRANSPORTER ATP-BINDING_PERMEASE PROTEIN YOJI"/>
    <property type="match status" value="1"/>
</dbReference>
<dbReference type="GO" id="GO:1904680">
    <property type="term" value="F:peptide transmembrane transporter activity"/>
    <property type="evidence" value="ECO:0007669"/>
    <property type="project" value="InterPro"/>
</dbReference>
<keyword evidence="2" id="KW-0813">Transport</keyword>
<evidence type="ECO:0000259" key="11">
    <source>
        <dbReference type="PROSITE" id="PS50929"/>
    </source>
</evidence>
<evidence type="ECO:0000256" key="1">
    <source>
        <dbReference type="ARBA" id="ARBA00004141"/>
    </source>
</evidence>
<reference evidence="12" key="1">
    <citation type="submission" date="2019-06" db="EMBL/GenBank/DDBJ databases">
        <title>Complete genome sequence of Methylogaea oryzae strain JCM16910.</title>
        <authorList>
            <person name="Asakawa S."/>
        </authorList>
    </citation>
    <scope>NUCLEOTIDE SEQUENCE</scope>
    <source>
        <strain evidence="12">E10</strain>
    </source>
</reference>
<dbReference type="InterPro" id="IPR003593">
    <property type="entry name" value="AAA+_ATPase"/>
</dbReference>
<evidence type="ECO:0000256" key="6">
    <source>
        <dbReference type="ARBA" id="ARBA00022989"/>
    </source>
</evidence>
<evidence type="ECO:0000256" key="9">
    <source>
        <dbReference type="SAM" id="Phobius"/>
    </source>
</evidence>
<evidence type="ECO:0000256" key="5">
    <source>
        <dbReference type="ARBA" id="ARBA00022840"/>
    </source>
</evidence>
<sequence>MAIMAFLLRAAKWQMVAALAAGLLNGLCSAGLVAFVVAVVFHKEYPADRLILAFTALVLLMVSSRVCSSLLLTRLGQSAIFRLRAELGHKILATPYRRLQALGAPRLLVNLTDDVAAVAESFSWIPLLCINVATVLGCLAYVAWLSPPLFAVMAVVMAFGVLSFRAIQRGAIARFKQARECDDRLFQHFRGLTEGVKELQLNRDKRRAFFADELQATAERGQALYLAGMTAYVLGANWGTGLFYLVIGLFLFVLPQHLPLPADTMAGAVFAVIYMMAPLVTLFNGLPILGRAQAALGKLDGLAGRVDAPSPEADCASAGVPAKQARRLRFAGVTHHYFRDEAVRDFMLGPLDFVLEPGELVFVVGGNGSGKTTLALLLIGLFAPESGTILLDGAPVTAAAREDYRQHFSAVFSDFYLFESLLGFGNRELDEQARDYLRRLQLDHKVRIEDGRFSTVDLSQGQRKRLALLAAYLEDRPFYVFDEWAADQDPAFKQVFYTEILPSLKAKGKTVVVITHDDAYFHLADRCLRLEDGKIGAIAPSGRPGGGVGAAKPLPAEEQPLEASHAVAG</sequence>
<keyword evidence="7 9" id="KW-0472">Membrane</keyword>
<evidence type="ECO:0000256" key="4">
    <source>
        <dbReference type="ARBA" id="ARBA00022741"/>
    </source>
</evidence>
<dbReference type="EMBL" id="AP019782">
    <property type="protein sequence ID" value="BBL71143.1"/>
    <property type="molecule type" value="Genomic_DNA"/>
</dbReference>
<dbReference type="PROSITE" id="PS50929">
    <property type="entry name" value="ABC_TM1F"/>
    <property type="match status" value="1"/>
</dbReference>
<proteinExistence type="predicted"/>
<dbReference type="GO" id="GO:0140359">
    <property type="term" value="F:ABC-type transporter activity"/>
    <property type="evidence" value="ECO:0007669"/>
    <property type="project" value="InterPro"/>
</dbReference>
<name>A0A8D5AH65_9GAMM</name>
<dbReference type="GO" id="GO:0016887">
    <property type="term" value="F:ATP hydrolysis activity"/>
    <property type="evidence" value="ECO:0007669"/>
    <property type="project" value="InterPro"/>
</dbReference>
<dbReference type="InterPro" id="IPR005898">
    <property type="entry name" value="Cyc_pep_transpt_SyrD/YojI"/>
</dbReference>
<feature type="domain" description="ABC transporter" evidence="10">
    <location>
        <begin position="328"/>
        <end position="557"/>
    </location>
</feature>
<dbReference type="InterPro" id="IPR017871">
    <property type="entry name" value="ABC_transporter-like_CS"/>
</dbReference>
<feature type="transmembrane region" description="Helical" evidence="9">
    <location>
        <begin position="265"/>
        <end position="289"/>
    </location>
</feature>
<protein>
    <submittedName>
        <fullName evidence="12">ABC transporter ATP-binding protein</fullName>
    </submittedName>
</protein>
<dbReference type="GO" id="GO:0043190">
    <property type="term" value="C:ATP-binding cassette (ABC) transporter complex"/>
    <property type="evidence" value="ECO:0007669"/>
    <property type="project" value="TreeGrafter"/>
</dbReference>
<organism evidence="12 13">
    <name type="scientific">Methylogaea oryzae</name>
    <dbReference type="NCBI Taxonomy" id="1295382"/>
    <lineage>
        <taxon>Bacteria</taxon>
        <taxon>Pseudomonadati</taxon>
        <taxon>Pseudomonadota</taxon>
        <taxon>Gammaproteobacteria</taxon>
        <taxon>Methylococcales</taxon>
        <taxon>Methylococcaceae</taxon>
        <taxon>Methylogaea</taxon>
    </lineage>
</organism>
<feature type="domain" description="ABC transmembrane type-1" evidence="11">
    <location>
        <begin position="15"/>
        <end position="291"/>
    </location>
</feature>
<feature type="transmembrane region" description="Helical" evidence="9">
    <location>
        <begin position="149"/>
        <end position="167"/>
    </location>
</feature>
<dbReference type="InterPro" id="IPR011527">
    <property type="entry name" value="ABC1_TM_dom"/>
</dbReference>
<keyword evidence="6 9" id="KW-1133">Transmembrane helix</keyword>
<gene>
    <name evidence="12" type="ORF">MoryE10_17490</name>
</gene>
<feature type="transmembrane region" description="Helical" evidence="9">
    <location>
        <begin position="224"/>
        <end position="253"/>
    </location>
</feature>
<dbReference type="NCBIfam" id="TIGR01194">
    <property type="entry name" value="cyc_pep_trnsptr"/>
    <property type="match status" value="1"/>
</dbReference>
<dbReference type="GO" id="GO:0005524">
    <property type="term" value="F:ATP binding"/>
    <property type="evidence" value="ECO:0007669"/>
    <property type="project" value="UniProtKB-KW"/>
</dbReference>
<keyword evidence="3 9" id="KW-0812">Transmembrane</keyword>
<dbReference type="Pfam" id="PF00005">
    <property type="entry name" value="ABC_tran"/>
    <property type="match status" value="1"/>
</dbReference>
<feature type="transmembrane region" description="Helical" evidence="9">
    <location>
        <begin position="124"/>
        <end position="143"/>
    </location>
</feature>
<dbReference type="SMART" id="SM00382">
    <property type="entry name" value="AAA"/>
    <property type="match status" value="1"/>
</dbReference>
<evidence type="ECO:0000256" key="8">
    <source>
        <dbReference type="SAM" id="MobiDB-lite"/>
    </source>
</evidence>
<evidence type="ECO:0000256" key="7">
    <source>
        <dbReference type="ARBA" id="ARBA00023136"/>
    </source>
</evidence>
<dbReference type="RefSeq" id="WP_246598997.1">
    <property type="nucleotide sequence ID" value="NZ_AP019782.1"/>
</dbReference>
<evidence type="ECO:0000313" key="13">
    <source>
        <dbReference type="Proteomes" id="UP000824988"/>
    </source>
</evidence>
<keyword evidence="5 12" id="KW-0067">ATP-binding</keyword>
<evidence type="ECO:0000313" key="12">
    <source>
        <dbReference type="EMBL" id="BBL71143.1"/>
    </source>
</evidence>
<feature type="region of interest" description="Disordered" evidence="8">
    <location>
        <begin position="541"/>
        <end position="569"/>
    </location>
</feature>
<dbReference type="PROSITE" id="PS00211">
    <property type="entry name" value="ABC_TRANSPORTER_1"/>
    <property type="match status" value="1"/>
</dbReference>
<keyword evidence="13" id="KW-1185">Reference proteome</keyword>
<dbReference type="Pfam" id="PF00664">
    <property type="entry name" value="ABC_membrane"/>
    <property type="match status" value="1"/>
</dbReference>
<comment type="subcellular location">
    <subcellularLocation>
        <location evidence="1">Membrane</location>
        <topology evidence="1">Multi-pass membrane protein</topology>
    </subcellularLocation>
</comment>
<dbReference type="Proteomes" id="UP000824988">
    <property type="component" value="Chromosome"/>
</dbReference>